<reference evidence="2" key="1">
    <citation type="journal article" date="2019" name="Int. J. Syst. Evol. Microbiol.">
        <title>The Global Catalogue of Microorganisms (GCM) 10K type strain sequencing project: providing services to taxonomists for standard genome sequencing and annotation.</title>
        <authorList>
            <consortium name="The Broad Institute Genomics Platform"/>
            <consortium name="The Broad Institute Genome Sequencing Center for Infectious Disease"/>
            <person name="Wu L."/>
            <person name="Ma J."/>
        </authorList>
    </citation>
    <scope>NUCLEOTIDE SEQUENCE [LARGE SCALE GENOMIC DNA]</scope>
    <source>
        <strain evidence="2">KCTC 22157</strain>
    </source>
</reference>
<gene>
    <name evidence="1" type="ORF">GCM10007158_27520</name>
</gene>
<sequence length="65" mass="7095">MKPSSYPKMPEAGFGHLPAVMNKALPNKVNGGPCYPLTLAMALTMYEYGKPHFPPVSRLSAGRLY</sequence>
<proteinExistence type="predicted"/>
<name>A0ABQ2WN99_9GAMM</name>
<evidence type="ECO:0000313" key="1">
    <source>
        <dbReference type="EMBL" id="GGW65191.1"/>
    </source>
</evidence>
<keyword evidence="2" id="KW-1185">Reference proteome</keyword>
<dbReference type="EMBL" id="BMXO01000014">
    <property type="protein sequence ID" value="GGW65191.1"/>
    <property type="molecule type" value="Genomic_DNA"/>
</dbReference>
<protein>
    <submittedName>
        <fullName evidence="1">Uncharacterized protein</fullName>
    </submittedName>
</protein>
<dbReference type="Proteomes" id="UP000647585">
    <property type="component" value="Unassembled WGS sequence"/>
</dbReference>
<accession>A0ABQ2WN99</accession>
<comment type="caution">
    <text evidence="1">The sequence shown here is derived from an EMBL/GenBank/DDBJ whole genome shotgun (WGS) entry which is preliminary data.</text>
</comment>
<evidence type="ECO:0000313" key="2">
    <source>
        <dbReference type="Proteomes" id="UP000647585"/>
    </source>
</evidence>
<organism evidence="1 2">
    <name type="scientific">Halomonas johnsoniae</name>
    <dbReference type="NCBI Taxonomy" id="502832"/>
    <lineage>
        <taxon>Bacteria</taxon>
        <taxon>Pseudomonadati</taxon>
        <taxon>Pseudomonadota</taxon>
        <taxon>Gammaproteobacteria</taxon>
        <taxon>Oceanospirillales</taxon>
        <taxon>Halomonadaceae</taxon>
        <taxon>Halomonas</taxon>
    </lineage>
</organism>